<feature type="transmembrane region" description="Helical" evidence="1">
    <location>
        <begin position="6"/>
        <end position="32"/>
    </location>
</feature>
<organism evidence="2 3">
    <name type="scientific">Candidatus Kaiserbacteria bacterium CG10_big_fil_rev_8_21_14_0_10_43_70</name>
    <dbReference type="NCBI Taxonomy" id="1974605"/>
    <lineage>
        <taxon>Bacteria</taxon>
        <taxon>Candidatus Kaiseribacteriota</taxon>
    </lineage>
</organism>
<name>A0A2H0UJ85_9BACT</name>
<accession>A0A2H0UJ85</accession>
<protein>
    <submittedName>
        <fullName evidence="2">Uncharacterized protein</fullName>
    </submittedName>
</protein>
<keyword evidence="1" id="KW-1133">Transmembrane helix</keyword>
<gene>
    <name evidence="2" type="ORF">COU13_00790</name>
</gene>
<dbReference type="Proteomes" id="UP000230706">
    <property type="component" value="Unassembled WGS sequence"/>
</dbReference>
<evidence type="ECO:0000313" key="3">
    <source>
        <dbReference type="Proteomes" id="UP000230706"/>
    </source>
</evidence>
<evidence type="ECO:0000313" key="2">
    <source>
        <dbReference type="EMBL" id="PIR86459.1"/>
    </source>
</evidence>
<keyword evidence="1" id="KW-0812">Transmembrane</keyword>
<proteinExistence type="predicted"/>
<dbReference type="EMBL" id="PFBF01000015">
    <property type="protein sequence ID" value="PIR86459.1"/>
    <property type="molecule type" value="Genomic_DNA"/>
</dbReference>
<dbReference type="AlphaFoldDB" id="A0A2H0UJ85"/>
<keyword evidence="1" id="KW-0472">Membrane</keyword>
<evidence type="ECO:0000256" key="1">
    <source>
        <dbReference type="SAM" id="Phobius"/>
    </source>
</evidence>
<comment type="caution">
    <text evidence="2">The sequence shown here is derived from an EMBL/GenBank/DDBJ whole genome shotgun (WGS) entry which is preliminary data.</text>
</comment>
<sequence length="159" mass="18777">MFWIIVGALLFVFVGIPLIFLAVVFVSSFFIATFRNNKSWETDYGQLKTPKWFDGDKESWSEYLRWNESVIESVHATGTIATELSEGIPSWFGGDKEQWNMFLKWNQNYLKKAERNKNITKREEIPDWFAGDGDQWGNFQDWYKDLVFGSRDKMRTIHP</sequence>
<reference evidence="3" key="1">
    <citation type="submission" date="2017-09" db="EMBL/GenBank/DDBJ databases">
        <title>Depth-based differentiation of microbial function through sediment-hosted aquifers and enrichment of novel symbionts in the deep terrestrial subsurface.</title>
        <authorList>
            <person name="Probst A.J."/>
            <person name="Ladd B."/>
            <person name="Jarett J.K."/>
            <person name="Geller-Mcgrath D.E."/>
            <person name="Sieber C.M.K."/>
            <person name="Emerson J.B."/>
            <person name="Anantharaman K."/>
            <person name="Thomas B.C."/>
            <person name="Malmstrom R."/>
            <person name="Stieglmeier M."/>
            <person name="Klingl A."/>
            <person name="Woyke T."/>
            <person name="Ryan C.M."/>
            <person name="Banfield J.F."/>
        </authorList>
    </citation>
    <scope>NUCLEOTIDE SEQUENCE [LARGE SCALE GENOMIC DNA]</scope>
</reference>